<evidence type="ECO:0000313" key="2">
    <source>
        <dbReference type="Proteomes" id="UP000184108"/>
    </source>
</evidence>
<dbReference type="EMBL" id="FQVE01000003">
    <property type="protein sequence ID" value="SHF81521.1"/>
    <property type="molecule type" value="Genomic_DNA"/>
</dbReference>
<organism evidence="1 2">
    <name type="scientific">Chryseobacterium vrystaatense</name>
    <dbReference type="NCBI Taxonomy" id="307480"/>
    <lineage>
        <taxon>Bacteria</taxon>
        <taxon>Pseudomonadati</taxon>
        <taxon>Bacteroidota</taxon>
        <taxon>Flavobacteriia</taxon>
        <taxon>Flavobacteriales</taxon>
        <taxon>Weeksellaceae</taxon>
        <taxon>Chryseobacterium group</taxon>
        <taxon>Chryseobacterium</taxon>
    </lineage>
</organism>
<protein>
    <recommendedName>
        <fullName evidence="3">Heme oxygenase</fullName>
    </recommendedName>
</protein>
<name>A0A1M5EQV7_9FLAO</name>
<dbReference type="RefSeq" id="WP_073174333.1">
    <property type="nucleotide sequence ID" value="NZ_FQVE01000003.1"/>
</dbReference>
<reference evidence="2" key="1">
    <citation type="submission" date="2016-11" db="EMBL/GenBank/DDBJ databases">
        <authorList>
            <person name="Varghese N."/>
            <person name="Submissions S."/>
        </authorList>
    </citation>
    <scope>NUCLEOTIDE SEQUENCE [LARGE SCALE GENOMIC DNA]</scope>
    <source>
        <strain evidence="2">YR203</strain>
    </source>
</reference>
<gene>
    <name evidence="1" type="ORF">SAMN02787073_2997</name>
</gene>
<sequence length="89" mass="10531">MKTIHLFQFKDSISLKIPFFNESYGLDTLNELMEYDLMNTEKVTEFIIEINDEFIFESTSKEDLLKLCENAKETVEHYFVTDSGYNDII</sequence>
<evidence type="ECO:0008006" key="3">
    <source>
        <dbReference type="Google" id="ProtNLM"/>
    </source>
</evidence>
<proteinExistence type="predicted"/>
<accession>A0A1M5EQV7</accession>
<dbReference type="Proteomes" id="UP000184108">
    <property type="component" value="Unassembled WGS sequence"/>
</dbReference>
<evidence type="ECO:0000313" key="1">
    <source>
        <dbReference type="EMBL" id="SHF81521.1"/>
    </source>
</evidence>
<dbReference type="AlphaFoldDB" id="A0A1M5EQV7"/>